<dbReference type="AlphaFoldDB" id="A0AAW8FKK1"/>
<proteinExistence type="predicted"/>
<comment type="caution">
    <text evidence="1">The sequence shown here is derived from an EMBL/GenBank/DDBJ whole genome shotgun (WGS) entry which is preliminary data.</text>
</comment>
<dbReference type="RefSeq" id="WP_306981242.1">
    <property type="nucleotide sequence ID" value="NZ_JAUSZV010000005.1"/>
</dbReference>
<gene>
    <name evidence="1" type="ORF">QFZ22_006519</name>
</gene>
<dbReference type="EMBL" id="JAUSZV010000005">
    <property type="protein sequence ID" value="MDQ0910534.1"/>
    <property type="molecule type" value="Genomic_DNA"/>
</dbReference>
<dbReference type="Proteomes" id="UP001234216">
    <property type="component" value="Unassembled WGS sequence"/>
</dbReference>
<organism evidence="1 2">
    <name type="scientific">Streptomyces canus</name>
    <dbReference type="NCBI Taxonomy" id="58343"/>
    <lineage>
        <taxon>Bacteria</taxon>
        <taxon>Bacillati</taxon>
        <taxon>Actinomycetota</taxon>
        <taxon>Actinomycetes</taxon>
        <taxon>Kitasatosporales</taxon>
        <taxon>Streptomycetaceae</taxon>
        <taxon>Streptomyces</taxon>
        <taxon>Streptomyces aurantiacus group</taxon>
    </lineage>
</organism>
<sequence length="45" mass="4576">MTALGTAIALAALVHGAFACTIIVLGLTEAGLPARTAPRRDTLEQ</sequence>
<reference evidence="1" key="1">
    <citation type="submission" date="2023-07" db="EMBL/GenBank/DDBJ databases">
        <title>Comparative genomics of wheat-associated soil bacteria to identify genetic determinants of phenazine resistance.</title>
        <authorList>
            <person name="Mouncey N."/>
        </authorList>
    </citation>
    <scope>NUCLEOTIDE SEQUENCE</scope>
    <source>
        <strain evidence="1">V4I22</strain>
    </source>
</reference>
<accession>A0AAW8FKK1</accession>
<evidence type="ECO:0000313" key="1">
    <source>
        <dbReference type="EMBL" id="MDQ0910534.1"/>
    </source>
</evidence>
<protein>
    <submittedName>
        <fullName evidence="1">Na+/phosphate symporter</fullName>
    </submittedName>
</protein>
<name>A0AAW8FKK1_9ACTN</name>
<evidence type="ECO:0000313" key="2">
    <source>
        <dbReference type="Proteomes" id="UP001234216"/>
    </source>
</evidence>